<dbReference type="Pfam" id="PF07007">
    <property type="entry name" value="LprI"/>
    <property type="match status" value="1"/>
</dbReference>
<dbReference type="InterPro" id="IPR009739">
    <property type="entry name" value="LprI-like_N"/>
</dbReference>
<evidence type="ECO:0000259" key="2">
    <source>
        <dbReference type="Pfam" id="PF07007"/>
    </source>
</evidence>
<feature type="signal peptide" evidence="1">
    <location>
        <begin position="1"/>
        <end position="32"/>
    </location>
</feature>
<keyword evidence="1" id="KW-0732">Signal</keyword>
<evidence type="ECO:0000256" key="1">
    <source>
        <dbReference type="SAM" id="SignalP"/>
    </source>
</evidence>
<name>A0A6I7HV93_9HYPH</name>
<feature type="chain" id="PRO_5026013292" evidence="1">
    <location>
        <begin position="33"/>
        <end position="149"/>
    </location>
</feature>
<reference evidence="3 4" key="1">
    <citation type="submission" date="2018-07" db="EMBL/GenBank/DDBJ databases">
        <title>Genomic Encyclopedia of Type Strains, Phase IV (KMG-IV): sequencing the most valuable type-strain genomes for metagenomic binning, comparative biology and taxonomic classification.</title>
        <authorList>
            <person name="Goeker M."/>
        </authorList>
    </citation>
    <scope>NUCLEOTIDE SEQUENCE [LARGE SCALE GENOMIC DNA]</scope>
    <source>
        <strain evidence="3 4">DSM 25528</strain>
    </source>
</reference>
<evidence type="ECO:0000313" key="4">
    <source>
        <dbReference type="Proteomes" id="UP000252582"/>
    </source>
</evidence>
<gene>
    <name evidence="3" type="ORF">DFR48_10155</name>
</gene>
<dbReference type="Gene3D" id="1.20.1270.180">
    <property type="match status" value="1"/>
</dbReference>
<dbReference type="EMBL" id="QPIX01000001">
    <property type="protein sequence ID" value="RCW28047.1"/>
    <property type="molecule type" value="Genomic_DNA"/>
</dbReference>
<organism evidence="3 4">
    <name type="scientific">Ciceribacter lividus</name>
    <dbReference type="NCBI Taxonomy" id="1197950"/>
    <lineage>
        <taxon>Bacteria</taxon>
        <taxon>Pseudomonadati</taxon>
        <taxon>Pseudomonadota</taxon>
        <taxon>Alphaproteobacteria</taxon>
        <taxon>Hyphomicrobiales</taxon>
        <taxon>Rhizobiaceae</taxon>
        <taxon>Ciceribacter</taxon>
    </lineage>
</organism>
<protein>
    <submittedName>
        <fullName evidence="3">Uncharacterized protein YecT (DUF1311 family)</fullName>
    </submittedName>
</protein>
<dbReference type="Proteomes" id="UP000252582">
    <property type="component" value="Unassembled WGS sequence"/>
</dbReference>
<comment type="caution">
    <text evidence="3">The sequence shown here is derived from an EMBL/GenBank/DDBJ whole genome shotgun (WGS) entry which is preliminary data.</text>
</comment>
<dbReference type="RefSeq" id="WP_114361178.1">
    <property type="nucleotide sequence ID" value="NZ_QPIX01000001.1"/>
</dbReference>
<sequence length="149" mass="16582">MRALFLFWLTSSSLQVAVVLALLCLAPTAAFAQVDVSEACDEILDTVELAECAESELAREDARLNAAYQQARRVIGEREGKVEGYATGYLEALTEAQRAWIAYRDRKCEVDSWSWRGGSQAALHDISCRLEMTRVRRGELDALGEPPEN</sequence>
<accession>A0A6I7HV93</accession>
<dbReference type="AlphaFoldDB" id="A0A6I7HV93"/>
<keyword evidence="4" id="KW-1185">Reference proteome</keyword>
<feature type="domain" description="Lysozyme inhibitor LprI-like N-terminal" evidence="2">
    <location>
        <begin position="45"/>
        <end position="140"/>
    </location>
</feature>
<evidence type="ECO:0000313" key="3">
    <source>
        <dbReference type="EMBL" id="RCW28047.1"/>
    </source>
</evidence>
<proteinExistence type="predicted"/>